<protein>
    <submittedName>
        <fullName evidence="2">DUF881 domain-containing protein</fullName>
    </submittedName>
</protein>
<dbReference type="EMBL" id="CP041692">
    <property type="protein sequence ID" value="QDP98530.1"/>
    <property type="molecule type" value="Genomic_DNA"/>
</dbReference>
<evidence type="ECO:0000313" key="3">
    <source>
        <dbReference type="Proteomes" id="UP000319263"/>
    </source>
</evidence>
<comment type="similarity">
    <text evidence="1">Belongs to the UPF0749 family.</text>
</comment>
<dbReference type="OrthoDB" id="3214641at2"/>
<name>A0A516Q511_9ACTN</name>
<reference evidence="2 3" key="1">
    <citation type="submission" date="2019-07" db="EMBL/GenBank/DDBJ databases">
        <title>Microlunatus dokdonensis sp. nov. isolated from the rhizospheric soil of the wild plant Elymus tsukushiensis.</title>
        <authorList>
            <person name="Ghim S.-Y."/>
            <person name="Hwang Y.-J."/>
            <person name="Son J.-S."/>
            <person name="Shin J.-H."/>
        </authorList>
    </citation>
    <scope>NUCLEOTIDE SEQUENCE [LARGE SCALE GENOMIC DNA]</scope>
    <source>
        <strain evidence="2 3">KUDC0627</strain>
    </source>
</reference>
<organism evidence="2 3">
    <name type="scientific">Microlunatus elymi</name>
    <dbReference type="NCBI Taxonomy" id="2596828"/>
    <lineage>
        <taxon>Bacteria</taxon>
        <taxon>Bacillati</taxon>
        <taxon>Actinomycetota</taxon>
        <taxon>Actinomycetes</taxon>
        <taxon>Propionibacteriales</taxon>
        <taxon>Propionibacteriaceae</taxon>
        <taxon>Microlunatus</taxon>
    </lineage>
</organism>
<dbReference type="KEGG" id="mik:FOE78_02405"/>
<proteinExistence type="inferred from homology"/>
<accession>A0A516Q511</accession>
<gene>
    <name evidence="2" type="ORF">FOE78_02405</name>
</gene>
<sequence>MLTGVVCLAAGLMITISAVNARGIDLRPARNTDLISLVRSESRRNADLADQAATLRSEVDQLAANGSRTEQDSELNARSLAAGLRPVTGPSLTVTLDDAPADVVANGIDQDLLVVHQQDIQSIVNLLWAGGAEAMTIQGQRVISTTGIKCVGNTVVLHGVPYAPPYRISAIGNQAQLRRTLDNSEFVRIYQQYVDRFRLGYQVDTKAHDRFPAYRGSLDLKYAQVPSTSPSPHR</sequence>
<evidence type="ECO:0000313" key="2">
    <source>
        <dbReference type="EMBL" id="QDP98530.1"/>
    </source>
</evidence>
<dbReference type="Gene3D" id="3.30.70.1880">
    <property type="entry name" value="Protein of unknown function DUF881"/>
    <property type="match status" value="1"/>
</dbReference>
<evidence type="ECO:0000256" key="1">
    <source>
        <dbReference type="ARBA" id="ARBA00009108"/>
    </source>
</evidence>
<dbReference type="AlphaFoldDB" id="A0A516Q511"/>
<dbReference type="PANTHER" id="PTHR37313:SF4">
    <property type="entry name" value="CONSERVED MEMBRANE PROTEIN-RELATED"/>
    <property type="match status" value="1"/>
</dbReference>
<dbReference type="Proteomes" id="UP000319263">
    <property type="component" value="Chromosome"/>
</dbReference>
<keyword evidence="3" id="KW-1185">Reference proteome</keyword>
<dbReference type="InterPro" id="IPR010273">
    <property type="entry name" value="DUF881"/>
</dbReference>
<dbReference type="GO" id="GO:0005886">
    <property type="term" value="C:plasma membrane"/>
    <property type="evidence" value="ECO:0007669"/>
    <property type="project" value="TreeGrafter"/>
</dbReference>
<dbReference type="Pfam" id="PF05949">
    <property type="entry name" value="DUF881"/>
    <property type="match status" value="1"/>
</dbReference>
<dbReference type="PANTHER" id="PTHR37313">
    <property type="entry name" value="UPF0749 PROTEIN RV1825"/>
    <property type="match status" value="1"/>
</dbReference>